<accession>A0A388SCA6</accession>
<dbReference type="InterPro" id="IPR036264">
    <property type="entry name" value="Bact_exopeptidase_dim_dom"/>
</dbReference>
<dbReference type="PANTHER" id="PTHR43808">
    <property type="entry name" value="ACETYLORNITHINE DEACETYLASE"/>
    <property type="match status" value="1"/>
</dbReference>
<keyword evidence="1" id="KW-0479">Metal-binding</keyword>
<protein>
    <submittedName>
        <fullName evidence="4">Aminoacyl-histidine dipeptidase</fullName>
    </submittedName>
</protein>
<dbReference type="Pfam" id="PF01546">
    <property type="entry name" value="Peptidase_M20"/>
    <property type="match status" value="1"/>
</dbReference>
<dbReference type="Pfam" id="PF07687">
    <property type="entry name" value="M20_dimer"/>
    <property type="match status" value="1"/>
</dbReference>
<dbReference type="Gene3D" id="3.40.630.10">
    <property type="entry name" value="Zn peptidases"/>
    <property type="match status" value="1"/>
</dbReference>
<dbReference type="InterPro" id="IPR011650">
    <property type="entry name" value="Peptidase_M20_dimer"/>
</dbReference>
<dbReference type="InterPro" id="IPR002933">
    <property type="entry name" value="Peptidase_M20"/>
</dbReference>
<dbReference type="Gene3D" id="3.30.70.360">
    <property type="match status" value="1"/>
</dbReference>
<evidence type="ECO:0000256" key="2">
    <source>
        <dbReference type="ARBA" id="ARBA00022801"/>
    </source>
</evidence>
<dbReference type="GO" id="GO:0046872">
    <property type="term" value="F:metal ion binding"/>
    <property type="evidence" value="ECO:0007669"/>
    <property type="project" value="UniProtKB-KW"/>
</dbReference>
<keyword evidence="5" id="KW-1185">Reference proteome</keyword>
<accession>A0A401LN72</accession>
<name>A0A388SCA6_9BURK</name>
<dbReference type="SUPFAM" id="SSF55031">
    <property type="entry name" value="Bacterial exopeptidase dimerisation domain"/>
    <property type="match status" value="1"/>
</dbReference>
<dbReference type="GO" id="GO:0016787">
    <property type="term" value="F:hydrolase activity"/>
    <property type="evidence" value="ECO:0007669"/>
    <property type="project" value="UniProtKB-KW"/>
</dbReference>
<sequence>MSITPVSELPPVPERVEEAMRRLSASESVKSLLEAIRQDDDATRDQQIEICEVPAPPFKETKRGELLLSLFRQYGLKDAYVDEVGNVLGLRRGTGNGPVVQIAAHLDTVFPEGTDVTVKKDGNTYRAPGISDDTRGLASMLCVLRQLDQLNIQTVGSILFTASVGEEGNGDLRGEKHIHFEKKVPVDGFIGIDAADVKRILAGATGSHRWLISYDGPGGHSFHKFRIAPSAIHAMGRAIAKFADLPVPEDPRTTYNLGTIKGGTIVNAVAAHCEAQLDLRSGGNDELLKLEKTVLACFDEALEEENRRANAEGDMKLKLTKKQIGSRPAGVADDLSPVILAARAAQETLGIPLTRYASASTDHNVPLSLGIPSTTLGAGGVEGNNHALDEWWTQEEAWKSPQLVALTALLLAGVDGLTEPTLPKRA</sequence>
<evidence type="ECO:0000313" key="5">
    <source>
        <dbReference type="Proteomes" id="UP000266091"/>
    </source>
</evidence>
<organism evidence="4 5">
    <name type="scientific">Mesosutterella multiformis</name>
    <dbReference type="NCBI Taxonomy" id="2259133"/>
    <lineage>
        <taxon>Bacteria</taxon>
        <taxon>Pseudomonadati</taxon>
        <taxon>Pseudomonadota</taxon>
        <taxon>Betaproteobacteria</taxon>
        <taxon>Burkholderiales</taxon>
        <taxon>Sutterellaceae</taxon>
        <taxon>Mesosutterella</taxon>
    </lineage>
</organism>
<dbReference type="RefSeq" id="WP_116270232.1">
    <property type="nucleotide sequence ID" value="NZ_BGZJ01000001.1"/>
</dbReference>
<keyword evidence="2" id="KW-0378">Hydrolase</keyword>
<feature type="domain" description="Peptidase M20 dimerisation" evidence="3">
    <location>
        <begin position="205"/>
        <end position="304"/>
    </location>
</feature>
<evidence type="ECO:0000256" key="1">
    <source>
        <dbReference type="ARBA" id="ARBA00022723"/>
    </source>
</evidence>
<dbReference type="InterPro" id="IPR050072">
    <property type="entry name" value="Peptidase_M20A"/>
</dbReference>
<comment type="caution">
    <text evidence="4">The sequence shown here is derived from an EMBL/GenBank/DDBJ whole genome shotgun (WGS) entry which is preliminary data.</text>
</comment>
<dbReference type="PANTHER" id="PTHR43808:SF17">
    <property type="entry name" value="PEPTIDASE M20"/>
    <property type="match status" value="1"/>
</dbReference>
<dbReference type="EMBL" id="BGZJ01000001">
    <property type="protein sequence ID" value="GBO93952.1"/>
    <property type="molecule type" value="Genomic_DNA"/>
</dbReference>
<dbReference type="AlphaFoldDB" id="A0A388SCA6"/>
<reference evidence="4 5" key="1">
    <citation type="journal article" date="2018" name="Int. J. Syst. Evol. Microbiol.">
        <title>Mesosutterella multiformis gen. nov., sp. nov., a member of the family Sutterellaceae and Sutterella megalosphaeroides sp. nov., isolated from human faeces.</title>
        <authorList>
            <person name="Sakamoto M."/>
            <person name="Ikeyama N."/>
            <person name="Kunihiro T."/>
            <person name="Iino T."/>
            <person name="Yuki M."/>
            <person name="Ohkuma M."/>
        </authorList>
    </citation>
    <scope>NUCLEOTIDE SEQUENCE [LARGE SCALE GENOMIC DNA]</scope>
    <source>
        <strain evidence="4 5">4NBBH2</strain>
    </source>
</reference>
<dbReference type="SUPFAM" id="SSF53187">
    <property type="entry name" value="Zn-dependent exopeptidases"/>
    <property type="match status" value="1"/>
</dbReference>
<evidence type="ECO:0000259" key="3">
    <source>
        <dbReference type="Pfam" id="PF07687"/>
    </source>
</evidence>
<gene>
    <name evidence="4" type="ORF">MESMUL_13060</name>
</gene>
<dbReference type="Proteomes" id="UP000266091">
    <property type="component" value="Unassembled WGS sequence"/>
</dbReference>
<dbReference type="OrthoDB" id="9783294at2"/>
<evidence type="ECO:0000313" key="4">
    <source>
        <dbReference type="EMBL" id="GBO93952.1"/>
    </source>
</evidence>
<proteinExistence type="predicted"/>